<dbReference type="EMBL" id="CP001348">
    <property type="protein sequence ID" value="ACL76196.1"/>
    <property type="molecule type" value="Genomic_DNA"/>
</dbReference>
<dbReference type="KEGG" id="cce:Ccel_1848"/>
<dbReference type="SUPFAM" id="SSF160904">
    <property type="entry name" value="Jann2411-like"/>
    <property type="match status" value="1"/>
</dbReference>
<evidence type="ECO:0008006" key="3">
    <source>
        <dbReference type="Google" id="ProtNLM"/>
    </source>
</evidence>
<keyword evidence="2" id="KW-1185">Reference proteome</keyword>
<dbReference type="InterPro" id="IPR023286">
    <property type="entry name" value="ABATE_dom_sf"/>
</dbReference>
<dbReference type="OrthoDB" id="1747893at2"/>
<gene>
    <name evidence="1" type="ordered locus">Ccel_1848</name>
</gene>
<sequence>MKNIIYAKNIRASIYKPKKCEIISINGITYIGGSNSIKEYSEAVLKNSADIEQIISRAMEVEKMIEYDAFSIKEDILLRYIKLGEILDKMGIVDKFYSNSECTCMIESLDDLKDDSFEYFTSPENKELIDNSILDFVNDFGLVGVNDIQDYFWGVNSLGELDNFTISIIAEPISLIVNDICCFYSFVKHANPEYDMDFDIKVSLYCNQNKVWKSEYVFKSLWHLIRYSLVSTLTSDGEGLRQCPQCNSWFIPSNPKAEYCSAACRNRYNVYKCRKAKKENQ</sequence>
<reference evidence="1 2" key="1">
    <citation type="submission" date="2009-01" db="EMBL/GenBank/DDBJ databases">
        <title>Complete sequence of Clostridium cellulolyticum H10.</title>
        <authorList>
            <consortium name="US DOE Joint Genome Institute"/>
            <person name="Lucas S."/>
            <person name="Copeland A."/>
            <person name="Lapidus A."/>
            <person name="Glavina del Rio T."/>
            <person name="Dalin E."/>
            <person name="Tice H."/>
            <person name="Bruce D."/>
            <person name="Goodwin L."/>
            <person name="Pitluck S."/>
            <person name="Chertkov O."/>
            <person name="Saunders E."/>
            <person name="Brettin T."/>
            <person name="Detter J.C."/>
            <person name="Han C."/>
            <person name="Larimer F."/>
            <person name="Land M."/>
            <person name="Hauser L."/>
            <person name="Kyrpides N."/>
            <person name="Ivanova N."/>
            <person name="Zhou J."/>
            <person name="Richardson P."/>
        </authorList>
    </citation>
    <scope>NUCLEOTIDE SEQUENCE [LARGE SCALE GENOMIC DNA]</scope>
    <source>
        <strain evidence="2">ATCC 35319 / DSM 5812 / JCM 6584 / H10</strain>
    </source>
</reference>
<evidence type="ECO:0000313" key="1">
    <source>
        <dbReference type="EMBL" id="ACL76196.1"/>
    </source>
</evidence>
<accession>B8I353</accession>
<evidence type="ECO:0000313" key="2">
    <source>
        <dbReference type="Proteomes" id="UP000001349"/>
    </source>
</evidence>
<protein>
    <recommendedName>
        <fullName evidence="3">CGNR zinc finger domain-containing protein</fullName>
    </recommendedName>
</protein>
<dbReference type="Proteomes" id="UP000001349">
    <property type="component" value="Chromosome"/>
</dbReference>
<proteinExistence type="predicted"/>
<organism evidence="1 2">
    <name type="scientific">Ruminiclostridium cellulolyticum (strain ATCC 35319 / DSM 5812 / JCM 6584 / H10)</name>
    <name type="common">Clostridium cellulolyticum</name>
    <dbReference type="NCBI Taxonomy" id="394503"/>
    <lineage>
        <taxon>Bacteria</taxon>
        <taxon>Bacillati</taxon>
        <taxon>Bacillota</taxon>
        <taxon>Clostridia</taxon>
        <taxon>Eubacteriales</taxon>
        <taxon>Oscillospiraceae</taxon>
        <taxon>Ruminiclostridium</taxon>
    </lineage>
</organism>
<name>B8I353_RUMCH</name>
<dbReference type="AlphaFoldDB" id="B8I353"/>
<dbReference type="STRING" id="394503.Ccel_1848"/>
<dbReference type="RefSeq" id="WP_015925302.1">
    <property type="nucleotide sequence ID" value="NC_011898.1"/>
</dbReference>
<dbReference type="HOGENOM" id="CLU_989382_0_0_9"/>